<evidence type="ECO:0000313" key="2">
    <source>
        <dbReference type="Proteomes" id="UP000053097"/>
    </source>
</evidence>
<dbReference type="Proteomes" id="UP000053097">
    <property type="component" value="Unassembled WGS sequence"/>
</dbReference>
<reference evidence="1 2" key="1">
    <citation type="journal article" date="2014" name="Curr. Biol.">
        <title>The genome of the clonal raider ant Cerapachys biroi.</title>
        <authorList>
            <person name="Oxley P.R."/>
            <person name="Ji L."/>
            <person name="Fetter-Pruneda I."/>
            <person name="McKenzie S.K."/>
            <person name="Li C."/>
            <person name="Hu H."/>
            <person name="Zhang G."/>
            <person name="Kronauer D.J."/>
        </authorList>
    </citation>
    <scope>NUCLEOTIDE SEQUENCE [LARGE SCALE GENOMIC DNA]</scope>
</reference>
<sequence>MGHFRTRLQHARRIRSHAYAENAPEIAPVALKKTPQANHEGEAALVPVHCASNIVFNYTGNKVQRDNKI</sequence>
<gene>
    <name evidence="1" type="ORF">X777_09084</name>
</gene>
<dbReference type="EMBL" id="KK107353">
    <property type="protein sequence ID" value="EZA52076.1"/>
    <property type="molecule type" value="Genomic_DNA"/>
</dbReference>
<organism evidence="1 2">
    <name type="scientific">Ooceraea biroi</name>
    <name type="common">Clonal raider ant</name>
    <name type="synonym">Cerapachys biroi</name>
    <dbReference type="NCBI Taxonomy" id="2015173"/>
    <lineage>
        <taxon>Eukaryota</taxon>
        <taxon>Metazoa</taxon>
        <taxon>Ecdysozoa</taxon>
        <taxon>Arthropoda</taxon>
        <taxon>Hexapoda</taxon>
        <taxon>Insecta</taxon>
        <taxon>Pterygota</taxon>
        <taxon>Neoptera</taxon>
        <taxon>Endopterygota</taxon>
        <taxon>Hymenoptera</taxon>
        <taxon>Apocrita</taxon>
        <taxon>Aculeata</taxon>
        <taxon>Formicoidea</taxon>
        <taxon>Formicidae</taxon>
        <taxon>Dorylinae</taxon>
        <taxon>Ooceraea</taxon>
    </lineage>
</organism>
<accession>A0A026W8W5</accession>
<dbReference type="AlphaFoldDB" id="A0A026W8W5"/>
<proteinExistence type="predicted"/>
<name>A0A026W8W5_OOCBI</name>
<protein>
    <submittedName>
        <fullName evidence="1">Uncharacterized protein</fullName>
    </submittedName>
</protein>
<evidence type="ECO:0000313" key="1">
    <source>
        <dbReference type="EMBL" id="EZA52076.1"/>
    </source>
</evidence>
<keyword evidence="2" id="KW-1185">Reference proteome</keyword>